<feature type="region of interest" description="Disordered" evidence="1">
    <location>
        <begin position="1"/>
        <end position="43"/>
    </location>
</feature>
<organism evidence="2 3">
    <name type="scientific">Oceanipulchritudo coccoides</name>
    <dbReference type="NCBI Taxonomy" id="2706888"/>
    <lineage>
        <taxon>Bacteria</taxon>
        <taxon>Pseudomonadati</taxon>
        <taxon>Verrucomicrobiota</taxon>
        <taxon>Opitutia</taxon>
        <taxon>Puniceicoccales</taxon>
        <taxon>Oceanipulchritudinaceae</taxon>
        <taxon>Oceanipulchritudo</taxon>
    </lineage>
</organism>
<evidence type="ECO:0000313" key="2">
    <source>
        <dbReference type="EMBL" id="NDV61655.1"/>
    </source>
</evidence>
<evidence type="ECO:0000256" key="1">
    <source>
        <dbReference type="SAM" id="MobiDB-lite"/>
    </source>
</evidence>
<evidence type="ECO:0000313" key="3">
    <source>
        <dbReference type="Proteomes" id="UP000478417"/>
    </source>
</evidence>
<reference evidence="2 3" key="1">
    <citation type="submission" date="2020-02" db="EMBL/GenBank/DDBJ databases">
        <title>Albibacoteraceae fam. nov., the first described family within the subdivision 4 Verrucomicrobia.</title>
        <authorList>
            <person name="Xi F."/>
        </authorList>
    </citation>
    <scope>NUCLEOTIDE SEQUENCE [LARGE SCALE GENOMIC DNA]</scope>
    <source>
        <strain evidence="2 3">CK1056</strain>
    </source>
</reference>
<dbReference type="Proteomes" id="UP000478417">
    <property type="component" value="Unassembled WGS sequence"/>
</dbReference>
<sequence>MPDKKIGPSCANTTGPEIDPTTEVKSPGTDHDGHLPSTIIPSPGPFPNQSFPPSLRGIALELAEVYSVPVCLPAMSALAFLAGAVGKAFVVIDAYRDKPTFLNLYTIQVVERGLGKGNIGGALSKPILELEKALRDGWSRDCSKARADIELLREKFKSAKHSAKKGDPESRDAMISHQSDIDAAEVFLSAAPAILIDDTTSEALADRLATNGETLLSYSSEAGNLLKVAMGKYSDQGDFDLLLSAYSGDGYKSDRVGRGSRSLSNPRLSALWMVQRTVLDSLLSDKDAFNRGLTARFLLVNTGARRTKDNGAEMVFAKGELWDSILAPFLKLRRQGPSEVEPIPVRCSGEAKEVFRQFHNESVDIEETLPEELQGECSRWRENAIKVAGLFQLVSDKDRMIDERTAEAACAVVRWCGRGYLRLLQGKRLEVLQAEADKLVDICREHGGEVSVGELQSRHGLRNGRLKEVLSLVRTFPNLLSFETRLTSTKPRQVLVAQ</sequence>
<name>A0A6B2M1J1_9BACT</name>
<dbReference type="RefSeq" id="WP_163962786.1">
    <property type="nucleotide sequence ID" value="NZ_JAAGNX010000001.1"/>
</dbReference>
<gene>
    <name evidence="2" type="ORF">G0Q06_04250</name>
</gene>
<accession>A0A6B2M1J1</accession>
<dbReference type="InterPro" id="IPR025048">
    <property type="entry name" value="DUF3987"/>
</dbReference>
<dbReference type="Pfam" id="PF13148">
    <property type="entry name" value="DUF3987"/>
    <property type="match status" value="1"/>
</dbReference>
<protein>
    <submittedName>
        <fullName evidence="2">DUF3987 domain-containing protein</fullName>
    </submittedName>
</protein>
<dbReference type="AlphaFoldDB" id="A0A6B2M1J1"/>
<dbReference type="EMBL" id="JAAGNX010000001">
    <property type="protein sequence ID" value="NDV61655.1"/>
    <property type="molecule type" value="Genomic_DNA"/>
</dbReference>
<keyword evidence="3" id="KW-1185">Reference proteome</keyword>
<proteinExistence type="predicted"/>
<comment type="caution">
    <text evidence="2">The sequence shown here is derived from an EMBL/GenBank/DDBJ whole genome shotgun (WGS) entry which is preliminary data.</text>
</comment>